<organism evidence="1 2">
    <name type="scientific">Strongylus vulgaris</name>
    <name type="common">Blood worm</name>
    <dbReference type="NCBI Taxonomy" id="40348"/>
    <lineage>
        <taxon>Eukaryota</taxon>
        <taxon>Metazoa</taxon>
        <taxon>Ecdysozoa</taxon>
        <taxon>Nematoda</taxon>
        <taxon>Chromadorea</taxon>
        <taxon>Rhabditida</taxon>
        <taxon>Rhabditina</taxon>
        <taxon>Rhabditomorpha</taxon>
        <taxon>Strongyloidea</taxon>
        <taxon>Strongylidae</taxon>
        <taxon>Strongylus</taxon>
    </lineage>
</organism>
<proteinExistence type="predicted"/>
<reference evidence="1 2" key="1">
    <citation type="submission" date="2018-11" db="EMBL/GenBank/DDBJ databases">
        <authorList>
            <consortium name="Pathogen Informatics"/>
        </authorList>
    </citation>
    <scope>NUCLEOTIDE SEQUENCE [LARGE SCALE GENOMIC DNA]</scope>
</reference>
<keyword evidence="2" id="KW-1185">Reference proteome</keyword>
<gene>
    <name evidence="1" type="ORF">SVUK_LOCUS15818</name>
</gene>
<evidence type="ECO:0000313" key="2">
    <source>
        <dbReference type="Proteomes" id="UP000270094"/>
    </source>
</evidence>
<name>A0A3P7J5Z4_STRVU</name>
<protein>
    <submittedName>
        <fullName evidence="1">Uncharacterized protein</fullName>
    </submittedName>
</protein>
<dbReference type="Proteomes" id="UP000270094">
    <property type="component" value="Unassembled WGS sequence"/>
</dbReference>
<accession>A0A3P7J5Z4</accession>
<sequence length="67" mass="8115">MVNERTMMKIVRRWGRYTTKNFSRIQRSQIRLTPSIILLELTKYTLLLKGLNNLQRLLKVQGHRMEQ</sequence>
<evidence type="ECO:0000313" key="1">
    <source>
        <dbReference type="EMBL" id="VDM80820.1"/>
    </source>
</evidence>
<dbReference type="EMBL" id="UYYB01110203">
    <property type="protein sequence ID" value="VDM80820.1"/>
    <property type="molecule type" value="Genomic_DNA"/>
</dbReference>
<dbReference type="AlphaFoldDB" id="A0A3P7J5Z4"/>